<dbReference type="Proteomes" id="UP000230821">
    <property type="component" value="Unassembled WGS sequence"/>
</dbReference>
<dbReference type="Gene3D" id="1.10.600.10">
    <property type="entry name" value="Farnesyl Diphosphate Synthase"/>
    <property type="match status" value="1"/>
</dbReference>
<dbReference type="PANTHER" id="PTHR43281:SF1">
    <property type="entry name" value="FARNESYL DIPHOSPHATE SYNTHASE"/>
    <property type="match status" value="1"/>
</dbReference>
<dbReference type="GO" id="GO:0004659">
    <property type="term" value="F:prenyltransferase activity"/>
    <property type="evidence" value="ECO:0007669"/>
    <property type="project" value="InterPro"/>
</dbReference>
<comment type="caution">
    <text evidence="8">The sequence shown here is derived from an EMBL/GenBank/DDBJ whole genome shotgun (WGS) entry which is preliminary data.</text>
</comment>
<keyword evidence="4" id="KW-0479">Metal-binding</keyword>
<dbReference type="InterPro" id="IPR033749">
    <property type="entry name" value="Polyprenyl_synt_CS"/>
</dbReference>
<evidence type="ECO:0000313" key="8">
    <source>
        <dbReference type="EMBL" id="PIE33506.1"/>
    </source>
</evidence>
<keyword evidence="6" id="KW-0414">Isoprene biosynthesis</keyword>
<dbReference type="AlphaFoldDB" id="A0A2G6KCT0"/>
<sequence>MESSQPFHEYLSQKRKIIEQALEQCLPAKVTPPLLFEAMRYSVFAGGKRLRPIMLLMTAEMLGRDCQTVAFAGAALEMVHTYSLIHDDLPAMDNDDLRRGRPTNHKVYGEAMAILAGDALLTMAFQVMSEPYYTSSFEPQAILAATQELALAAGAEGMVGGQVFDMQAEGKLITQEQLEAIHRNKTGKMLSAAVRIGAMLSGATEQQLDVMSAYGDHVGLAFQIVDDVLDLEGTAEELGKNPTSDLQHEKATYPALYGLDESKSMVRELTSRAKQSLRMFGDRAEYFLQLADFMAARTH</sequence>
<dbReference type="GO" id="GO:0046872">
    <property type="term" value="F:metal ion binding"/>
    <property type="evidence" value="ECO:0007669"/>
    <property type="project" value="UniProtKB-KW"/>
</dbReference>
<dbReference type="FunFam" id="1.10.600.10:FF:000001">
    <property type="entry name" value="Geranylgeranyl diphosphate synthase"/>
    <property type="match status" value="1"/>
</dbReference>
<keyword evidence="3 7" id="KW-0808">Transferase</keyword>
<evidence type="ECO:0000313" key="9">
    <source>
        <dbReference type="Proteomes" id="UP000230821"/>
    </source>
</evidence>
<reference evidence="8 9" key="1">
    <citation type="submission" date="2017-10" db="EMBL/GenBank/DDBJ databases">
        <title>Novel microbial diversity and functional potential in the marine mammal oral microbiome.</title>
        <authorList>
            <person name="Dudek N.K."/>
            <person name="Sun C.L."/>
            <person name="Burstein D."/>
            <person name="Kantor R.S."/>
            <person name="Aliaga Goltsman D.S."/>
            <person name="Bik E.M."/>
            <person name="Thomas B.C."/>
            <person name="Banfield J.F."/>
            <person name="Relman D.A."/>
        </authorList>
    </citation>
    <scope>NUCLEOTIDE SEQUENCE [LARGE SCALE GENOMIC DNA]</scope>
    <source>
        <strain evidence="8">DOLJORAL78_47_16</strain>
    </source>
</reference>
<dbReference type="InterPro" id="IPR008949">
    <property type="entry name" value="Isoprenoid_synthase_dom_sf"/>
</dbReference>
<dbReference type="SFLD" id="SFLDG01017">
    <property type="entry name" value="Polyprenyl_Transferase_Like"/>
    <property type="match status" value="1"/>
</dbReference>
<evidence type="ECO:0000256" key="6">
    <source>
        <dbReference type="ARBA" id="ARBA00023229"/>
    </source>
</evidence>
<dbReference type="CDD" id="cd00685">
    <property type="entry name" value="Trans_IPPS_HT"/>
    <property type="match status" value="1"/>
</dbReference>
<evidence type="ECO:0000256" key="3">
    <source>
        <dbReference type="ARBA" id="ARBA00022679"/>
    </source>
</evidence>
<dbReference type="NCBIfam" id="NF045485">
    <property type="entry name" value="FPPsyn"/>
    <property type="match status" value="1"/>
</dbReference>
<dbReference type="GO" id="GO:0016114">
    <property type="term" value="P:terpenoid biosynthetic process"/>
    <property type="evidence" value="ECO:0007669"/>
    <property type="project" value="UniProtKB-ARBA"/>
</dbReference>
<accession>A0A2G6KCT0</accession>
<dbReference type="SFLD" id="SFLDS00005">
    <property type="entry name" value="Isoprenoid_Synthase_Type_I"/>
    <property type="match status" value="1"/>
</dbReference>
<evidence type="ECO:0000256" key="2">
    <source>
        <dbReference type="ARBA" id="ARBA00006706"/>
    </source>
</evidence>
<gene>
    <name evidence="8" type="ORF">CSA56_11310</name>
</gene>
<dbReference type="GO" id="GO:0005737">
    <property type="term" value="C:cytoplasm"/>
    <property type="evidence" value="ECO:0007669"/>
    <property type="project" value="UniProtKB-ARBA"/>
</dbReference>
<dbReference type="InterPro" id="IPR000092">
    <property type="entry name" value="Polyprenyl_synt"/>
</dbReference>
<dbReference type="EMBL" id="PDSK01000097">
    <property type="protein sequence ID" value="PIE33506.1"/>
    <property type="molecule type" value="Genomic_DNA"/>
</dbReference>
<organism evidence="8 9">
    <name type="scientific">candidate division KSB3 bacterium</name>
    <dbReference type="NCBI Taxonomy" id="2044937"/>
    <lineage>
        <taxon>Bacteria</taxon>
        <taxon>candidate division KSB3</taxon>
    </lineage>
</organism>
<name>A0A2G6KCT0_9BACT</name>
<dbReference type="Pfam" id="PF00348">
    <property type="entry name" value="polyprenyl_synt"/>
    <property type="match status" value="1"/>
</dbReference>
<proteinExistence type="inferred from homology"/>
<evidence type="ECO:0000256" key="5">
    <source>
        <dbReference type="ARBA" id="ARBA00022842"/>
    </source>
</evidence>
<evidence type="ECO:0000256" key="4">
    <source>
        <dbReference type="ARBA" id="ARBA00022723"/>
    </source>
</evidence>
<dbReference type="PROSITE" id="PS00723">
    <property type="entry name" value="POLYPRENYL_SYNTHASE_1"/>
    <property type="match status" value="1"/>
</dbReference>
<comment type="cofactor">
    <cofactor evidence="1">
        <name>Mg(2+)</name>
        <dbReference type="ChEBI" id="CHEBI:18420"/>
    </cofactor>
</comment>
<keyword evidence="5" id="KW-0460">Magnesium</keyword>
<dbReference type="PANTHER" id="PTHR43281">
    <property type="entry name" value="FARNESYL DIPHOSPHATE SYNTHASE"/>
    <property type="match status" value="1"/>
</dbReference>
<dbReference type="SUPFAM" id="SSF48576">
    <property type="entry name" value="Terpenoid synthases"/>
    <property type="match status" value="1"/>
</dbReference>
<dbReference type="PROSITE" id="PS00444">
    <property type="entry name" value="POLYPRENYL_SYNTHASE_2"/>
    <property type="match status" value="1"/>
</dbReference>
<dbReference type="InterPro" id="IPR053378">
    <property type="entry name" value="Prenyl_diphosphate_synthase"/>
</dbReference>
<protein>
    <submittedName>
        <fullName evidence="8">Polyprenyl synthetase</fullName>
    </submittedName>
</protein>
<evidence type="ECO:0000256" key="1">
    <source>
        <dbReference type="ARBA" id="ARBA00001946"/>
    </source>
</evidence>
<comment type="similarity">
    <text evidence="2 7">Belongs to the FPP/GGPP synthase family.</text>
</comment>
<evidence type="ECO:0000256" key="7">
    <source>
        <dbReference type="RuleBase" id="RU004466"/>
    </source>
</evidence>